<evidence type="ECO:0000313" key="1">
    <source>
        <dbReference type="EMBL" id="MET3658177.1"/>
    </source>
</evidence>
<comment type="caution">
    <text evidence="1">The sequence shown here is derived from an EMBL/GenBank/DDBJ whole genome shotgun (WGS) entry which is preliminary data.</text>
</comment>
<gene>
    <name evidence="1" type="ORF">ABIC55_003294</name>
</gene>
<organism evidence="1 2">
    <name type="scientific">Sporosarcina psychrophila</name>
    <name type="common">Bacillus psychrophilus</name>
    <dbReference type="NCBI Taxonomy" id="1476"/>
    <lineage>
        <taxon>Bacteria</taxon>
        <taxon>Bacillati</taxon>
        <taxon>Bacillota</taxon>
        <taxon>Bacilli</taxon>
        <taxon>Bacillales</taxon>
        <taxon>Caryophanaceae</taxon>
        <taxon>Sporosarcina</taxon>
    </lineage>
</organism>
<evidence type="ECO:0000313" key="2">
    <source>
        <dbReference type="Proteomes" id="UP001549104"/>
    </source>
</evidence>
<dbReference type="EMBL" id="JBEPME010000005">
    <property type="protein sequence ID" value="MET3658177.1"/>
    <property type="molecule type" value="Genomic_DNA"/>
</dbReference>
<keyword evidence="2" id="KW-1185">Reference proteome</keyword>
<name>A0ABV2KAS5_SPOPS</name>
<reference evidence="1 2" key="1">
    <citation type="submission" date="2024-06" db="EMBL/GenBank/DDBJ databases">
        <title>Sorghum-associated microbial communities from plants grown in Nebraska, USA.</title>
        <authorList>
            <person name="Schachtman D."/>
        </authorList>
    </citation>
    <scope>NUCLEOTIDE SEQUENCE [LARGE SCALE GENOMIC DNA]</scope>
    <source>
        <strain evidence="1 2">1288</strain>
    </source>
</reference>
<dbReference type="RefSeq" id="WP_354313863.1">
    <property type="nucleotide sequence ID" value="NZ_JBEPME010000005.1"/>
</dbReference>
<accession>A0ABV2KAS5</accession>
<sequence length="162" mass="19107">MLYRKGNQWELSPYKIKYTQYGEPHVQYASDKKWWLDFADAWEHTKIIEIIDVVYTLVQLDRYEDIKYMPEDFGNIYSAYVEGGAFPTNEELRPDHPFRIIQLRKENELLNAQVQANADRQNLQEGNLNELSVNLGNTQAQSFNTDTALMEFMDFYFENGGM</sequence>
<dbReference type="Proteomes" id="UP001549104">
    <property type="component" value="Unassembled WGS sequence"/>
</dbReference>
<protein>
    <submittedName>
        <fullName evidence="1">DUF438 domain-containing protein</fullName>
    </submittedName>
</protein>
<proteinExistence type="predicted"/>